<dbReference type="GO" id="GO:0016740">
    <property type="term" value="F:transferase activity"/>
    <property type="evidence" value="ECO:0007669"/>
    <property type="project" value="UniProtKB-KW"/>
</dbReference>
<sequence>MIDRLRTIRERLKYSPAKFLNSHSEGDKKDIFIFTSPRSGSTWLMELIASQDNIKFVNEPLHINRHKGLLTDITPDWSEIYSKKNRKEKFMNYFSRILNEELYVGQQKLKELFNGEFKFITNRRVFKILRAKDLINYFEDEFQIQVVYLLRHPIAVALSLAERDFEERVEYFLNNKEYIDQFLNDDLVEFSKFILANGSKFEIKILQWCLENLPPLKFLDNKEWLIISYEEMVIEEENTLDKLYKELELESLDKLYRQVGIPSRTTSNDQAEKILNKSDKENIIKKWTNKISKEEEDKAFSILDKFDMDIYQRGKFTINSKSDFFNN</sequence>
<dbReference type="Pfam" id="PF13469">
    <property type="entry name" value="Sulfotransfer_3"/>
    <property type="match status" value="1"/>
</dbReference>
<keyword evidence="2" id="KW-1185">Reference proteome</keyword>
<proteinExistence type="predicted"/>
<reference evidence="1 2" key="1">
    <citation type="submission" date="2019-03" db="EMBL/GenBank/DDBJ databases">
        <title>Subsurface microbial communities from deep shales in Ohio and West Virginia, USA.</title>
        <authorList>
            <person name="Wrighton K."/>
        </authorList>
    </citation>
    <scope>NUCLEOTIDE SEQUENCE [LARGE SCALE GENOMIC DNA]</scope>
    <source>
        <strain evidence="1 2">MSL 6dP</strain>
    </source>
</reference>
<dbReference type="PANTHER" id="PTHR11783">
    <property type="entry name" value="SULFOTRANSFERASE SULT"/>
    <property type="match status" value="1"/>
</dbReference>
<dbReference type="InterPro" id="IPR027417">
    <property type="entry name" value="P-loop_NTPase"/>
</dbReference>
<organism evidence="1 2">
    <name type="scientific">Orenia marismortui</name>
    <dbReference type="NCBI Taxonomy" id="46469"/>
    <lineage>
        <taxon>Bacteria</taxon>
        <taxon>Bacillati</taxon>
        <taxon>Bacillota</taxon>
        <taxon>Clostridia</taxon>
        <taxon>Halanaerobiales</taxon>
        <taxon>Halobacteroidaceae</taxon>
        <taxon>Orenia</taxon>
    </lineage>
</organism>
<dbReference type="EMBL" id="SOEG01000001">
    <property type="protein sequence ID" value="TDX59241.1"/>
    <property type="molecule type" value="Genomic_DNA"/>
</dbReference>
<dbReference type="AlphaFoldDB" id="A0A4R8HQG6"/>
<comment type="caution">
    <text evidence="1">The sequence shown here is derived from an EMBL/GenBank/DDBJ whole genome shotgun (WGS) entry which is preliminary data.</text>
</comment>
<dbReference type="Proteomes" id="UP000295832">
    <property type="component" value="Unassembled WGS sequence"/>
</dbReference>
<dbReference type="STRING" id="926561.GCA_000379025_00924"/>
<protein>
    <submittedName>
        <fullName evidence="1">Sulfotransferase family protein</fullName>
    </submittedName>
</protein>
<evidence type="ECO:0000313" key="2">
    <source>
        <dbReference type="Proteomes" id="UP000295832"/>
    </source>
</evidence>
<gene>
    <name evidence="1" type="ORF">C7959_101128</name>
</gene>
<keyword evidence="1" id="KW-0808">Transferase</keyword>
<evidence type="ECO:0000313" key="1">
    <source>
        <dbReference type="EMBL" id="TDX59241.1"/>
    </source>
</evidence>
<accession>A0A4R8HQG6</accession>
<name>A0A4R8HQG6_9FIRM</name>
<dbReference type="RefSeq" id="WP_134114245.1">
    <property type="nucleotide sequence ID" value="NZ_SOEG01000001.1"/>
</dbReference>
<dbReference type="SUPFAM" id="SSF52540">
    <property type="entry name" value="P-loop containing nucleoside triphosphate hydrolases"/>
    <property type="match status" value="1"/>
</dbReference>
<dbReference type="Gene3D" id="3.40.50.300">
    <property type="entry name" value="P-loop containing nucleotide triphosphate hydrolases"/>
    <property type="match status" value="1"/>
</dbReference>